<evidence type="ECO:0000256" key="3">
    <source>
        <dbReference type="ARBA" id="ARBA00022692"/>
    </source>
</evidence>
<feature type="transmembrane region" description="Helical" evidence="7">
    <location>
        <begin position="297"/>
        <end position="321"/>
    </location>
</feature>
<feature type="transmembrane region" description="Helical" evidence="7">
    <location>
        <begin position="227"/>
        <end position="247"/>
    </location>
</feature>
<feature type="transmembrane region" description="Helical" evidence="7">
    <location>
        <begin position="70"/>
        <end position="87"/>
    </location>
</feature>
<feature type="region of interest" description="Disordered" evidence="6">
    <location>
        <begin position="1"/>
        <end position="46"/>
    </location>
</feature>
<sequence>MATNEDVEKTVLSLSSEGAATLTHDMEQQPTADDATDPKDDIDVKDPDIVDWEGEDDPENPLNWPLSKKLPQMFVVSFITMLSPFASTMSASATPLIMEHFHSTNEILGSFVTSIYILGYAFGPLVWGPLSELYGRQHVYNASNFLFLVFSIACAVANNMGALVVFRFLAGFAASCPITISSGTVADLYSLEKRGKGMSAVMLGPLFGPTVGPIAAGYLAEAKGWRWTFWLITILAGAASFLGLLLNRETYAYTILKRKTMRLQKETGNTALRSKLDTGKTPKQLFQVAMIRPIKMLIFSPPVLLMSIVMAAVYGYLYLLLTTFPRVFGEQYSFSQRGISLIYLGTGIGTCIGLLFSGAVLDRVALKLKERNGGIHKPEYRLPAMILGMILIPIGLFLYGWTAEKRVHWIAPLIGTGFLGGGMIVMFMPSLTYLIDMYTIYAASVSAASTVLRSLVGALLPLAGPPMYDALGIGWGNSLLGFIATACIPVPIAFWIFGERIR</sequence>
<dbReference type="PROSITE" id="PS50850">
    <property type="entry name" value="MFS"/>
    <property type="match status" value="1"/>
</dbReference>
<dbReference type="InterPro" id="IPR020846">
    <property type="entry name" value="MFS_dom"/>
</dbReference>
<feature type="transmembrane region" description="Helical" evidence="7">
    <location>
        <begin position="201"/>
        <end position="221"/>
    </location>
</feature>
<evidence type="ECO:0000256" key="4">
    <source>
        <dbReference type="ARBA" id="ARBA00022989"/>
    </source>
</evidence>
<evidence type="ECO:0000256" key="6">
    <source>
        <dbReference type="SAM" id="MobiDB-lite"/>
    </source>
</evidence>
<dbReference type="InterPro" id="IPR036259">
    <property type="entry name" value="MFS_trans_sf"/>
</dbReference>
<feature type="non-terminal residue" evidence="9">
    <location>
        <position position="502"/>
    </location>
</feature>
<dbReference type="CDD" id="cd17323">
    <property type="entry name" value="MFS_Tpo1_MDR_like"/>
    <property type="match status" value="1"/>
</dbReference>
<keyword evidence="3 7" id="KW-0812">Transmembrane</keyword>
<dbReference type="PANTHER" id="PTHR23502">
    <property type="entry name" value="MAJOR FACILITATOR SUPERFAMILY"/>
    <property type="match status" value="1"/>
</dbReference>
<dbReference type="SUPFAM" id="SSF103473">
    <property type="entry name" value="MFS general substrate transporter"/>
    <property type="match status" value="1"/>
</dbReference>
<evidence type="ECO:0000313" key="10">
    <source>
        <dbReference type="Proteomes" id="UP000244855"/>
    </source>
</evidence>
<feature type="transmembrane region" description="Helical" evidence="7">
    <location>
        <begin position="475"/>
        <end position="497"/>
    </location>
</feature>
<organism evidence="9 10">
    <name type="scientific">Periconia macrospinosa</name>
    <dbReference type="NCBI Taxonomy" id="97972"/>
    <lineage>
        <taxon>Eukaryota</taxon>
        <taxon>Fungi</taxon>
        <taxon>Dikarya</taxon>
        <taxon>Ascomycota</taxon>
        <taxon>Pezizomycotina</taxon>
        <taxon>Dothideomycetes</taxon>
        <taxon>Pleosporomycetidae</taxon>
        <taxon>Pleosporales</taxon>
        <taxon>Massarineae</taxon>
        <taxon>Periconiaceae</taxon>
        <taxon>Periconia</taxon>
    </lineage>
</organism>
<evidence type="ECO:0000313" key="9">
    <source>
        <dbReference type="EMBL" id="PVI06408.1"/>
    </source>
</evidence>
<dbReference type="AlphaFoldDB" id="A0A2V1E731"/>
<dbReference type="PANTHER" id="PTHR23502:SF68">
    <property type="entry name" value="MULTIDRUG TRANSPORTER, PUTATIVE (AFU_ORTHOLOGUE AFUA_3G01120)-RELATED"/>
    <property type="match status" value="1"/>
</dbReference>
<feature type="transmembrane region" description="Helical" evidence="7">
    <location>
        <begin position="341"/>
        <end position="361"/>
    </location>
</feature>
<evidence type="ECO:0000256" key="7">
    <source>
        <dbReference type="SAM" id="Phobius"/>
    </source>
</evidence>
<feature type="transmembrane region" description="Helical" evidence="7">
    <location>
        <begin position="139"/>
        <end position="158"/>
    </location>
</feature>
<evidence type="ECO:0000256" key="1">
    <source>
        <dbReference type="ARBA" id="ARBA00004141"/>
    </source>
</evidence>
<dbReference type="GO" id="GO:0016020">
    <property type="term" value="C:membrane"/>
    <property type="evidence" value="ECO:0007669"/>
    <property type="project" value="UniProtKB-SubCell"/>
</dbReference>
<feature type="transmembrane region" description="Helical" evidence="7">
    <location>
        <begin position="164"/>
        <end position="189"/>
    </location>
</feature>
<dbReference type="GO" id="GO:0022857">
    <property type="term" value="F:transmembrane transporter activity"/>
    <property type="evidence" value="ECO:0007669"/>
    <property type="project" value="InterPro"/>
</dbReference>
<comment type="similarity">
    <text evidence="2">Belongs to the major facilitator superfamily.</text>
</comment>
<evidence type="ECO:0000256" key="5">
    <source>
        <dbReference type="ARBA" id="ARBA00023136"/>
    </source>
</evidence>
<keyword evidence="4 7" id="KW-1133">Transmembrane helix</keyword>
<dbReference type="STRING" id="97972.A0A2V1E731"/>
<dbReference type="OrthoDB" id="5296287at2759"/>
<accession>A0A2V1E731</accession>
<feature type="domain" description="Major facilitator superfamily (MFS) profile" evidence="8">
    <location>
        <begin position="72"/>
        <end position="502"/>
    </location>
</feature>
<dbReference type="FunFam" id="1.20.1250.20:FF:000011">
    <property type="entry name" value="MFS multidrug transporter, putative"/>
    <property type="match status" value="1"/>
</dbReference>
<feature type="transmembrane region" description="Helical" evidence="7">
    <location>
        <begin position="382"/>
        <end position="401"/>
    </location>
</feature>
<feature type="compositionally biased region" description="Basic and acidic residues" evidence="6">
    <location>
        <begin position="36"/>
        <end position="46"/>
    </location>
</feature>
<gene>
    <name evidence="9" type="ORF">DM02DRAFT_553089</name>
</gene>
<proteinExistence type="inferred from homology"/>
<evidence type="ECO:0000256" key="2">
    <source>
        <dbReference type="ARBA" id="ARBA00008335"/>
    </source>
</evidence>
<keyword evidence="5 7" id="KW-0472">Membrane</keyword>
<feature type="transmembrane region" description="Helical" evidence="7">
    <location>
        <begin position="107"/>
        <end position="127"/>
    </location>
</feature>
<reference evidence="9 10" key="1">
    <citation type="journal article" date="2018" name="Sci. Rep.">
        <title>Comparative genomics provides insights into the lifestyle and reveals functional heterogeneity of dark septate endophytic fungi.</title>
        <authorList>
            <person name="Knapp D.G."/>
            <person name="Nemeth J.B."/>
            <person name="Barry K."/>
            <person name="Hainaut M."/>
            <person name="Henrissat B."/>
            <person name="Johnson J."/>
            <person name="Kuo A."/>
            <person name="Lim J.H.P."/>
            <person name="Lipzen A."/>
            <person name="Nolan M."/>
            <person name="Ohm R.A."/>
            <person name="Tamas L."/>
            <person name="Grigoriev I.V."/>
            <person name="Spatafora J.W."/>
            <person name="Nagy L.G."/>
            <person name="Kovacs G.M."/>
        </authorList>
    </citation>
    <scope>NUCLEOTIDE SEQUENCE [LARGE SCALE GENOMIC DNA]</scope>
    <source>
        <strain evidence="9 10">DSE2036</strain>
    </source>
</reference>
<dbReference type="Pfam" id="PF07690">
    <property type="entry name" value="MFS_1"/>
    <property type="match status" value="1"/>
</dbReference>
<evidence type="ECO:0000259" key="8">
    <source>
        <dbReference type="PROSITE" id="PS50850"/>
    </source>
</evidence>
<feature type="transmembrane region" description="Helical" evidence="7">
    <location>
        <begin position="440"/>
        <end position="463"/>
    </location>
</feature>
<name>A0A2V1E731_9PLEO</name>
<comment type="subcellular location">
    <subcellularLocation>
        <location evidence="1">Membrane</location>
        <topology evidence="1">Multi-pass membrane protein</topology>
    </subcellularLocation>
</comment>
<protein>
    <submittedName>
        <fullName evidence="9">MFS general substrate transporter</fullName>
    </submittedName>
</protein>
<dbReference type="InterPro" id="IPR011701">
    <property type="entry name" value="MFS"/>
</dbReference>
<dbReference type="Proteomes" id="UP000244855">
    <property type="component" value="Unassembled WGS sequence"/>
</dbReference>
<feature type="transmembrane region" description="Helical" evidence="7">
    <location>
        <begin position="407"/>
        <end position="428"/>
    </location>
</feature>
<keyword evidence="10" id="KW-1185">Reference proteome</keyword>
<dbReference type="EMBL" id="KZ805309">
    <property type="protein sequence ID" value="PVI06408.1"/>
    <property type="molecule type" value="Genomic_DNA"/>
</dbReference>
<dbReference type="Gene3D" id="1.20.1250.20">
    <property type="entry name" value="MFS general substrate transporter like domains"/>
    <property type="match status" value="1"/>
</dbReference>